<dbReference type="EMBL" id="AONG01000008">
    <property type="protein sequence ID" value="KIQ69904.1"/>
    <property type="molecule type" value="Genomic_DNA"/>
</dbReference>
<dbReference type="AlphaFoldDB" id="A0A0D0Q603"/>
<dbReference type="RefSeq" id="WP_018301163.1">
    <property type="nucleotide sequence ID" value="NZ_KB902276.1"/>
</dbReference>
<sequence length="160" mass="17184">MLEPDVRGVLLEISPSPPRRAVAVGAFYAIGGLSAWLAVGPSPPALFAVLLMAVAILALLAGEALRRATRRHILLTEEGLADSEGIMLARWDEMAALERGAFAMKPSNGFLLIRRTPGPRGWVPGVWWRLGRRVGVGGVLSRQPTRFLAEQIEQRLAGGG</sequence>
<comment type="caution">
    <text evidence="2">The sequence shown here is derived from an EMBL/GenBank/DDBJ whole genome shotgun (WGS) entry which is preliminary data.</text>
</comment>
<feature type="transmembrane region" description="Helical" evidence="1">
    <location>
        <begin position="21"/>
        <end position="39"/>
    </location>
</feature>
<dbReference type="STRING" id="1123501.Wenmar_01474"/>
<keyword evidence="3" id="KW-1185">Reference proteome</keyword>
<evidence type="ECO:0000256" key="1">
    <source>
        <dbReference type="SAM" id="Phobius"/>
    </source>
</evidence>
<proteinExistence type="predicted"/>
<dbReference type="Proteomes" id="UP000035100">
    <property type="component" value="Unassembled WGS sequence"/>
</dbReference>
<name>A0A0D0Q603_9RHOB</name>
<keyword evidence="1" id="KW-0812">Transmembrane</keyword>
<accession>A0A0D0Q603</accession>
<dbReference type="eggNOG" id="ENOG5032RXY">
    <property type="taxonomic scope" value="Bacteria"/>
</dbReference>
<keyword evidence="1" id="KW-0472">Membrane</keyword>
<reference evidence="2 3" key="1">
    <citation type="submission" date="2013-01" db="EMBL/GenBank/DDBJ databases">
        <authorList>
            <person name="Fiebig A."/>
            <person name="Goeker M."/>
            <person name="Klenk H.-P.P."/>
        </authorList>
    </citation>
    <scope>NUCLEOTIDE SEQUENCE [LARGE SCALE GENOMIC DNA]</scope>
    <source>
        <strain evidence="2 3">DSM 24838</strain>
    </source>
</reference>
<gene>
    <name evidence="2" type="ORF">Wenmar_01474</name>
</gene>
<dbReference type="PATRIC" id="fig|1123501.6.peg.1562"/>
<feature type="transmembrane region" description="Helical" evidence="1">
    <location>
        <begin position="45"/>
        <end position="65"/>
    </location>
</feature>
<dbReference type="OrthoDB" id="7862519at2"/>
<keyword evidence="1" id="KW-1133">Transmembrane helix</keyword>
<evidence type="ECO:0000313" key="2">
    <source>
        <dbReference type="EMBL" id="KIQ69904.1"/>
    </source>
</evidence>
<evidence type="ECO:0000313" key="3">
    <source>
        <dbReference type="Proteomes" id="UP000035100"/>
    </source>
</evidence>
<organism evidence="2 3">
    <name type="scientific">Wenxinia marina DSM 24838</name>
    <dbReference type="NCBI Taxonomy" id="1123501"/>
    <lineage>
        <taxon>Bacteria</taxon>
        <taxon>Pseudomonadati</taxon>
        <taxon>Pseudomonadota</taxon>
        <taxon>Alphaproteobacteria</taxon>
        <taxon>Rhodobacterales</taxon>
        <taxon>Roseobacteraceae</taxon>
        <taxon>Wenxinia</taxon>
    </lineage>
</organism>
<protein>
    <submittedName>
        <fullName evidence="2">Uncharacterized protein</fullName>
    </submittedName>
</protein>